<comment type="caution">
    <text evidence="1">The sequence shown here is derived from an EMBL/GenBank/DDBJ whole genome shotgun (WGS) entry which is preliminary data.</text>
</comment>
<gene>
    <name evidence="1" type="ORF">CARN6_2088</name>
</gene>
<proteinExistence type="predicted"/>
<evidence type="ECO:0000313" key="1">
    <source>
        <dbReference type="EMBL" id="CBI08606.1"/>
    </source>
</evidence>
<reference evidence="1" key="1">
    <citation type="submission" date="2009-10" db="EMBL/GenBank/DDBJ databases">
        <title>Diversity of trophic interactions inside an arsenic-rich microbial ecosystem.</title>
        <authorList>
            <person name="Bertin P.N."/>
            <person name="Heinrich-Salmeron A."/>
            <person name="Pelletier E."/>
            <person name="Goulhen-Chollet F."/>
            <person name="Arsene-Ploetze F."/>
            <person name="Gallien S."/>
            <person name="Calteau A."/>
            <person name="Vallenet D."/>
            <person name="Casiot C."/>
            <person name="Chane-Woon-Ming B."/>
            <person name="Giloteaux L."/>
            <person name="Barakat M."/>
            <person name="Bonnefoy V."/>
            <person name="Bruneel O."/>
            <person name="Chandler M."/>
            <person name="Cleiss J."/>
            <person name="Duran R."/>
            <person name="Elbaz-Poulichet F."/>
            <person name="Fonknechten N."/>
            <person name="Lauga B."/>
            <person name="Mornico D."/>
            <person name="Ortet P."/>
            <person name="Schaeffer C."/>
            <person name="Siguier P."/>
            <person name="Alexander Thil Smith A."/>
            <person name="Van Dorsselaer A."/>
            <person name="Weissenbach J."/>
            <person name="Medigue C."/>
            <person name="Le Paslier D."/>
        </authorList>
    </citation>
    <scope>NUCLEOTIDE SEQUENCE</scope>
</reference>
<dbReference type="AlphaFoldDB" id="E6QMY5"/>
<protein>
    <recommendedName>
        <fullName evidence="2">Adenylate kinase</fullName>
    </recommendedName>
</protein>
<dbReference type="InterPro" id="IPR027417">
    <property type="entry name" value="P-loop_NTPase"/>
</dbReference>
<dbReference type="SUPFAM" id="SSF52540">
    <property type="entry name" value="P-loop containing nucleoside triphosphate hydrolases"/>
    <property type="match status" value="1"/>
</dbReference>
<sequence>MRVALIGAHGSGKSTIGSILRSNDWTHWSLGDLRRRLRNPKDCAMLPPAVVRVLHHMRPGQPLEPPALRMLLDHCPDPIALDGAPDSAAHVPLFGPDWAFISVKIDESIRQQRLHARSLSSDRLWIDGLRSERDARLEETQLALLGRRFYILANNGSQDDLRINLDHVLLQISHDLRSN</sequence>
<name>E6QMY5_9ZZZZ</name>
<accession>E6QMY5</accession>
<organism evidence="1">
    <name type="scientific">mine drainage metagenome</name>
    <dbReference type="NCBI Taxonomy" id="410659"/>
    <lineage>
        <taxon>unclassified sequences</taxon>
        <taxon>metagenomes</taxon>
        <taxon>ecological metagenomes</taxon>
    </lineage>
</organism>
<dbReference type="Gene3D" id="3.40.50.300">
    <property type="entry name" value="P-loop containing nucleotide triphosphate hydrolases"/>
    <property type="match status" value="1"/>
</dbReference>
<evidence type="ECO:0008006" key="2">
    <source>
        <dbReference type="Google" id="ProtNLM"/>
    </source>
</evidence>
<dbReference type="EMBL" id="CABQ01000240">
    <property type="protein sequence ID" value="CBI08606.1"/>
    <property type="molecule type" value="Genomic_DNA"/>
</dbReference>